<evidence type="ECO:0000256" key="1">
    <source>
        <dbReference type="SAM" id="Phobius"/>
    </source>
</evidence>
<dbReference type="AlphaFoldDB" id="A0A1M6DKJ1"/>
<name>A0A1M6DKJ1_9FLAO</name>
<dbReference type="EMBL" id="FQYY01000004">
    <property type="protein sequence ID" value="SHI73661.1"/>
    <property type="molecule type" value="Genomic_DNA"/>
</dbReference>
<sequence>MNKRKLNFILIFILAIIWFFVIYKFVFPFQKSFSNEIFEKKKVFSEHYYINRDTFSAPIFSRDPFLNYVKNEQFKISKKVTNKNTNIYEKKINHNKYSKIWPDIEYLGFLKSEKSLQPLVLLKINGTVNKIKDKDSKLGISVIKIFKDTVVLFNGIESKNFVKK</sequence>
<dbReference type="STRING" id="579105.SAMN04488096_10444"/>
<keyword evidence="1" id="KW-0812">Transmembrane</keyword>
<feature type="transmembrane region" description="Helical" evidence="1">
    <location>
        <begin position="6"/>
        <end position="26"/>
    </location>
</feature>
<proteinExistence type="predicted"/>
<keyword evidence="1" id="KW-1133">Transmembrane helix</keyword>
<evidence type="ECO:0000313" key="3">
    <source>
        <dbReference type="Proteomes" id="UP000184225"/>
    </source>
</evidence>
<protein>
    <submittedName>
        <fullName evidence="2">Uncharacterized protein</fullName>
    </submittedName>
</protein>
<dbReference type="OrthoDB" id="1364040at2"/>
<dbReference type="Proteomes" id="UP000184225">
    <property type="component" value="Unassembled WGS sequence"/>
</dbReference>
<gene>
    <name evidence="2" type="ORF">SAMN04488096_10444</name>
</gene>
<keyword evidence="3" id="KW-1185">Reference proteome</keyword>
<evidence type="ECO:0000313" key="2">
    <source>
        <dbReference type="EMBL" id="SHI73661.1"/>
    </source>
</evidence>
<reference evidence="2 3" key="1">
    <citation type="submission" date="2016-11" db="EMBL/GenBank/DDBJ databases">
        <authorList>
            <person name="Jaros S."/>
            <person name="Januszkiewicz K."/>
            <person name="Wedrychowicz H."/>
        </authorList>
    </citation>
    <scope>NUCLEOTIDE SEQUENCE [LARGE SCALE GENOMIC DNA]</scope>
    <source>
        <strain evidence="2 3">DSM 21425</strain>
    </source>
</reference>
<accession>A0A1M6DKJ1</accession>
<dbReference type="RefSeq" id="WP_073149519.1">
    <property type="nucleotide sequence ID" value="NZ_FQYY01000004.1"/>
</dbReference>
<organism evidence="2 3">
    <name type="scientific">Mesonia phycicola</name>
    <dbReference type="NCBI Taxonomy" id="579105"/>
    <lineage>
        <taxon>Bacteria</taxon>
        <taxon>Pseudomonadati</taxon>
        <taxon>Bacteroidota</taxon>
        <taxon>Flavobacteriia</taxon>
        <taxon>Flavobacteriales</taxon>
        <taxon>Flavobacteriaceae</taxon>
        <taxon>Mesonia</taxon>
    </lineage>
</organism>
<keyword evidence="1" id="KW-0472">Membrane</keyword>